<protein>
    <submittedName>
        <fullName evidence="2">Uncharacterized protein</fullName>
    </submittedName>
</protein>
<name>A0A5N5MND1_PANHP</name>
<dbReference type="AlphaFoldDB" id="A0A5N5MND1"/>
<evidence type="ECO:0000313" key="3">
    <source>
        <dbReference type="Proteomes" id="UP000327468"/>
    </source>
</evidence>
<evidence type="ECO:0000256" key="1">
    <source>
        <dbReference type="SAM" id="MobiDB-lite"/>
    </source>
</evidence>
<dbReference type="EMBL" id="VFJC01000013">
    <property type="protein sequence ID" value="KAB5555706.1"/>
    <property type="molecule type" value="Genomic_DNA"/>
</dbReference>
<gene>
    <name evidence="2" type="ORF">PHYPO_G00037200</name>
</gene>
<organism evidence="2 3">
    <name type="scientific">Pangasianodon hypophthalmus</name>
    <name type="common">Striped catfish</name>
    <name type="synonym">Helicophagus hypophthalmus</name>
    <dbReference type="NCBI Taxonomy" id="310915"/>
    <lineage>
        <taxon>Eukaryota</taxon>
        <taxon>Metazoa</taxon>
        <taxon>Chordata</taxon>
        <taxon>Craniata</taxon>
        <taxon>Vertebrata</taxon>
        <taxon>Euteleostomi</taxon>
        <taxon>Actinopterygii</taxon>
        <taxon>Neopterygii</taxon>
        <taxon>Teleostei</taxon>
        <taxon>Ostariophysi</taxon>
        <taxon>Siluriformes</taxon>
        <taxon>Pangasiidae</taxon>
        <taxon>Pangasianodon</taxon>
    </lineage>
</organism>
<evidence type="ECO:0000313" key="2">
    <source>
        <dbReference type="EMBL" id="KAB5555706.1"/>
    </source>
</evidence>
<proteinExistence type="predicted"/>
<accession>A0A5N5MND1</accession>
<feature type="region of interest" description="Disordered" evidence="1">
    <location>
        <begin position="1"/>
        <end position="66"/>
    </location>
</feature>
<sequence>MSLKSVQDSGHIEKVQSSAWSAQLNGSGTGGAVEKPELREEGGAGCRPFCRGHSGLHHVPSYSEQQ</sequence>
<feature type="compositionally biased region" description="Polar residues" evidence="1">
    <location>
        <begin position="15"/>
        <end position="26"/>
    </location>
</feature>
<dbReference type="Proteomes" id="UP000327468">
    <property type="component" value="Chromosome 12"/>
</dbReference>
<comment type="caution">
    <text evidence="2">The sequence shown here is derived from an EMBL/GenBank/DDBJ whole genome shotgun (WGS) entry which is preliminary data.</text>
</comment>
<keyword evidence="3" id="KW-1185">Reference proteome</keyword>
<reference evidence="2 3" key="1">
    <citation type="submission" date="2019-06" db="EMBL/GenBank/DDBJ databases">
        <title>A chromosome-scale genome assembly of the striped catfish, Pangasianodon hypophthalmus.</title>
        <authorList>
            <person name="Wen M."/>
            <person name="Zahm M."/>
            <person name="Roques C."/>
            <person name="Cabau C."/>
            <person name="Klopp C."/>
            <person name="Donnadieu C."/>
            <person name="Jouanno E."/>
            <person name="Avarre J.-C."/>
            <person name="Campet M."/>
            <person name="Ha T.T.T."/>
            <person name="Dugue R."/>
            <person name="Lampietro C."/>
            <person name="Louis A."/>
            <person name="Herpin A."/>
            <person name="Echchiki A."/>
            <person name="Berthelot C."/>
            <person name="Parey E."/>
            <person name="Roest-Crollius H."/>
            <person name="Braasch I."/>
            <person name="Postlethwait J."/>
            <person name="Bobe J."/>
            <person name="Montfort J."/>
            <person name="Bouchez O."/>
            <person name="Begum T."/>
            <person name="Schartl M."/>
            <person name="Guiguen Y."/>
        </authorList>
    </citation>
    <scope>NUCLEOTIDE SEQUENCE [LARGE SCALE GENOMIC DNA]</scope>
    <source>
        <strain evidence="2 3">Indonesia</strain>
        <tissue evidence="2">Blood</tissue>
    </source>
</reference>